<reference evidence="2" key="1">
    <citation type="submission" date="2023-10" db="EMBL/GenBank/DDBJ databases">
        <title>Genome assembly of Pristionchus species.</title>
        <authorList>
            <person name="Yoshida K."/>
            <person name="Sommer R.J."/>
        </authorList>
    </citation>
    <scope>NUCLEOTIDE SEQUENCE</scope>
    <source>
        <strain evidence="2">RS5133</strain>
    </source>
</reference>
<gene>
    <name evidence="2" type="ORF">PFISCL1PPCAC_11861</name>
</gene>
<sequence length="426" mass="43276">DDVGVHDTGGGVERVDGGVDSQLGNTTRQHSGGVKMGEGGGRGGIGKIVSRHVDSLDGGDGSLLGGGNALLHATHVSGEGRLVSYGRGDTTEEGRHLGTGLGETEDVVDEEKHILTLLITEVLSDGETGEAHTSTSSGGLVHLSVHERHLGVVALRVDDTSLNHLVVEIVTLTGALSDSGEHRVSSVSLGDVVNQLHDKHSLSDTGTSEETDLTSLGVGGKKIDDLNSGYENLLLDGHLNELGSLSVNGGLSLGVDGSSLVDGLSNDVHDTAQSLGSDGDLDRISGINDLVTAHETLGTVHSDGTDDIVTEMLGDLKNESGRAASDLETIKDGREVLVELNVDDGSDNGDDASLGSSNGLGSGLLGGSGSRLGGDGSVKSLLRVDGGGGATGCNCRSETLHVRLQDAGSRLATDLRQSSGGHPSLI</sequence>
<accession>A0AAV5VQE1</accession>
<dbReference type="AlphaFoldDB" id="A0AAV5VQE1"/>
<protein>
    <submittedName>
        <fullName evidence="2">Uncharacterized protein</fullName>
    </submittedName>
</protein>
<dbReference type="EMBL" id="BTSY01000003">
    <property type="protein sequence ID" value="GMT20564.1"/>
    <property type="molecule type" value="Genomic_DNA"/>
</dbReference>
<feature type="non-terminal residue" evidence="2">
    <location>
        <position position="1"/>
    </location>
</feature>
<keyword evidence="3" id="KW-1185">Reference proteome</keyword>
<evidence type="ECO:0000313" key="3">
    <source>
        <dbReference type="Proteomes" id="UP001432322"/>
    </source>
</evidence>
<comment type="caution">
    <text evidence="2">The sequence shown here is derived from an EMBL/GenBank/DDBJ whole genome shotgun (WGS) entry which is preliminary data.</text>
</comment>
<evidence type="ECO:0000256" key="1">
    <source>
        <dbReference type="SAM" id="MobiDB-lite"/>
    </source>
</evidence>
<feature type="region of interest" description="Disordered" evidence="1">
    <location>
        <begin position="1"/>
        <end position="45"/>
    </location>
</feature>
<dbReference type="Proteomes" id="UP001432322">
    <property type="component" value="Unassembled WGS sequence"/>
</dbReference>
<evidence type="ECO:0000313" key="2">
    <source>
        <dbReference type="EMBL" id="GMT20564.1"/>
    </source>
</evidence>
<proteinExistence type="predicted"/>
<feature type="non-terminal residue" evidence="2">
    <location>
        <position position="426"/>
    </location>
</feature>
<organism evidence="2 3">
    <name type="scientific">Pristionchus fissidentatus</name>
    <dbReference type="NCBI Taxonomy" id="1538716"/>
    <lineage>
        <taxon>Eukaryota</taxon>
        <taxon>Metazoa</taxon>
        <taxon>Ecdysozoa</taxon>
        <taxon>Nematoda</taxon>
        <taxon>Chromadorea</taxon>
        <taxon>Rhabditida</taxon>
        <taxon>Rhabditina</taxon>
        <taxon>Diplogasteromorpha</taxon>
        <taxon>Diplogasteroidea</taxon>
        <taxon>Neodiplogasteridae</taxon>
        <taxon>Pristionchus</taxon>
    </lineage>
</organism>
<name>A0AAV5VQE1_9BILA</name>
<feature type="compositionally biased region" description="Gly residues" evidence="1">
    <location>
        <begin position="34"/>
        <end position="45"/>
    </location>
</feature>